<dbReference type="InterPro" id="IPR036278">
    <property type="entry name" value="Sialidase_sf"/>
</dbReference>
<organism evidence="4">
    <name type="scientific">marine metagenome</name>
    <dbReference type="NCBI Taxonomy" id="408172"/>
    <lineage>
        <taxon>unclassified sequences</taxon>
        <taxon>metagenomes</taxon>
        <taxon>ecological metagenomes</taxon>
    </lineage>
</organism>
<dbReference type="Gene3D" id="3.20.20.120">
    <property type="entry name" value="Enolase-like C-terminal domain"/>
    <property type="match status" value="1"/>
</dbReference>
<evidence type="ECO:0000256" key="1">
    <source>
        <dbReference type="ARBA" id="ARBA00008031"/>
    </source>
</evidence>
<dbReference type="InterPro" id="IPR034593">
    <property type="entry name" value="DgoD-like"/>
</dbReference>
<dbReference type="EMBL" id="UINC01039213">
    <property type="protein sequence ID" value="SVB37365.1"/>
    <property type="molecule type" value="Genomic_DNA"/>
</dbReference>
<dbReference type="GO" id="GO:0046872">
    <property type="term" value="F:metal ion binding"/>
    <property type="evidence" value="ECO:0007669"/>
    <property type="project" value="UniProtKB-KW"/>
</dbReference>
<gene>
    <name evidence="4" type="ORF">METZ01_LOCUS190219</name>
</gene>
<protein>
    <recommendedName>
        <fullName evidence="3">Mandelate racemase/muconate lactonizing enzyme C-terminal domain-containing protein</fullName>
    </recommendedName>
</protein>
<feature type="non-terminal residue" evidence="4">
    <location>
        <position position="1"/>
    </location>
</feature>
<dbReference type="SMART" id="SM00922">
    <property type="entry name" value="MR_MLE"/>
    <property type="match status" value="1"/>
</dbReference>
<name>A0A382DGK7_9ZZZZ</name>
<evidence type="ECO:0000259" key="3">
    <source>
        <dbReference type="SMART" id="SM00922"/>
    </source>
</evidence>
<feature type="non-terminal residue" evidence="4">
    <location>
        <position position="543"/>
    </location>
</feature>
<dbReference type="InterPro" id="IPR013342">
    <property type="entry name" value="Mandelate_racemase_C"/>
</dbReference>
<keyword evidence="2" id="KW-0479">Metal-binding</keyword>
<dbReference type="Pfam" id="PF13378">
    <property type="entry name" value="MR_MLE_C"/>
    <property type="match status" value="1"/>
</dbReference>
<dbReference type="Gene3D" id="3.30.390.10">
    <property type="entry name" value="Enolase-like, N-terminal domain"/>
    <property type="match status" value="1"/>
</dbReference>
<dbReference type="SUPFAM" id="SSF50939">
    <property type="entry name" value="Sialidases"/>
    <property type="match status" value="1"/>
</dbReference>
<sequence length="543" mass="61125">VKITSIEPRRVTLRYVTRGAYELSHYHDMTQRTVYVVRTDTGLVGLGESERTESQEVMDRYLGTNPFQWLGDETSLGLGTAMYDLMGKAAGVPVYQLFGQKHRSWVPVAAWTVSTHPERMAAAVADYAEQGYTWMKFHLSPFENVIDQTEAMQRVAPEGFRLHYDFTMHGTDDHMPSLLDRLAEYPIAGCFEDPLPGEDLDGYIELKVRAKRPIVLHHFPTAATYEVMRRPADAYMLGHMRIGDAQRRAGLFAAAGAPFMLQNSGSDITRAMTTHMMAAFPTGSFHTVTATEILQDRFVTEPLNPVNGFLRVSEAPGLGVELDEEKMAEFEQQETSPSARFLLETRYANGAHLRTRKDPNNPHFMVRPDWSRELPPPSFAAPLSTRYWDDDETDAFSEAYAEVAKEGSRLTFAEPDGGDRAQVLSTHVICRQPGRYIGWPTIVRRANDELVVAFSGDRDSHVCPFGKMQLVRSQDGGKSWSKERTILNGPLDDRDSGLIETTKGTLLASWFTSILFTTDDDYTEHAATVEDQTREKESGHWVH</sequence>
<dbReference type="PANTHER" id="PTHR48080:SF3">
    <property type="entry name" value="ENOLASE SUPERFAMILY MEMBER DDB_G0284701"/>
    <property type="match status" value="1"/>
</dbReference>
<dbReference type="SUPFAM" id="SSF54826">
    <property type="entry name" value="Enolase N-terminal domain-like"/>
    <property type="match status" value="1"/>
</dbReference>
<evidence type="ECO:0000256" key="2">
    <source>
        <dbReference type="ARBA" id="ARBA00022723"/>
    </source>
</evidence>
<dbReference type="Gene3D" id="2.120.10.10">
    <property type="match status" value="1"/>
</dbReference>
<evidence type="ECO:0000313" key="4">
    <source>
        <dbReference type="EMBL" id="SVB37365.1"/>
    </source>
</evidence>
<accession>A0A382DGK7</accession>
<dbReference type="InterPro" id="IPR029017">
    <property type="entry name" value="Enolase-like_N"/>
</dbReference>
<proteinExistence type="inferred from homology"/>
<comment type="similarity">
    <text evidence="1">Belongs to the mandelate racemase/muconate lactonizing enzyme family.</text>
</comment>
<dbReference type="InterPro" id="IPR029065">
    <property type="entry name" value="Enolase_C-like"/>
</dbReference>
<dbReference type="AlphaFoldDB" id="A0A382DGK7"/>
<dbReference type="SUPFAM" id="SSF51604">
    <property type="entry name" value="Enolase C-terminal domain-like"/>
    <property type="match status" value="1"/>
</dbReference>
<feature type="domain" description="Mandelate racemase/muconate lactonizing enzyme C-terminal" evidence="3">
    <location>
        <begin position="117"/>
        <end position="213"/>
    </location>
</feature>
<reference evidence="4" key="1">
    <citation type="submission" date="2018-05" db="EMBL/GenBank/DDBJ databases">
        <authorList>
            <person name="Lanie J.A."/>
            <person name="Ng W.-L."/>
            <person name="Kazmierczak K.M."/>
            <person name="Andrzejewski T.M."/>
            <person name="Davidsen T.M."/>
            <person name="Wayne K.J."/>
            <person name="Tettelin H."/>
            <person name="Glass J.I."/>
            <person name="Rusch D."/>
            <person name="Podicherti R."/>
            <person name="Tsui H.-C.T."/>
            <person name="Winkler M.E."/>
        </authorList>
    </citation>
    <scope>NUCLEOTIDE SEQUENCE</scope>
</reference>
<dbReference type="InterPro" id="IPR036849">
    <property type="entry name" value="Enolase-like_C_sf"/>
</dbReference>
<dbReference type="PANTHER" id="PTHR48080">
    <property type="entry name" value="D-GALACTONATE DEHYDRATASE-RELATED"/>
    <property type="match status" value="1"/>
</dbReference>